<evidence type="ECO:0000256" key="3">
    <source>
        <dbReference type="ARBA" id="ARBA00022741"/>
    </source>
</evidence>
<accession>A0A9W8KW42</accession>
<dbReference type="GO" id="GO:0005524">
    <property type="term" value="F:ATP binding"/>
    <property type="evidence" value="ECO:0007669"/>
    <property type="project" value="UniProtKB-UniRule"/>
</dbReference>
<proteinExistence type="inferred from homology"/>
<evidence type="ECO:0000259" key="10">
    <source>
        <dbReference type="PROSITE" id="PS50078"/>
    </source>
</evidence>
<evidence type="ECO:0000256" key="7">
    <source>
        <dbReference type="RuleBase" id="RU361162"/>
    </source>
</evidence>
<feature type="domain" description="Protein kinase" evidence="9">
    <location>
        <begin position="51"/>
        <end position="316"/>
    </location>
</feature>
<feature type="region of interest" description="Disordered" evidence="8">
    <location>
        <begin position="850"/>
        <end position="871"/>
    </location>
</feature>
<name>A0A9W8KW42_9FUNG</name>
<feature type="compositionally biased region" description="Low complexity" evidence="8">
    <location>
        <begin position="850"/>
        <end position="862"/>
    </location>
</feature>
<organism evidence="11 12">
    <name type="scientific">Coemansia spiralis</name>
    <dbReference type="NCBI Taxonomy" id="417178"/>
    <lineage>
        <taxon>Eukaryota</taxon>
        <taxon>Fungi</taxon>
        <taxon>Fungi incertae sedis</taxon>
        <taxon>Zoopagomycota</taxon>
        <taxon>Kickxellomycotina</taxon>
        <taxon>Kickxellomycetes</taxon>
        <taxon>Kickxellales</taxon>
        <taxon>Kickxellaceae</taxon>
        <taxon>Coemansia</taxon>
    </lineage>
</organism>
<dbReference type="SUPFAM" id="SSF56112">
    <property type="entry name" value="Protein kinase-like (PK-like)"/>
    <property type="match status" value="1"/>
</dbReference>
<feature type="binding site" evidence="6">
    <location>
        <position position="82"/>
    </location>
    <ligand>
        <name>ATP</name>
        <dbReference type="ChEBI" id="CHEBI:30616"/>
    </ligand>
</feature>
<dbReference type="PROSITE" id="PS00107">
    <property type="entry name" value="PROTEIN_KINASE_ATP"/>
    <property type="match status" value="1"/>
</dbReference>
<sequence>MAIATRPATSAHFSLPRNSDDQQGDAGVFTCADGVSVPATFLDTKHDNQQYRVLSLLGRGAFGRCYKVVPLGVDDKKNWACKTIDKSSFSSRKVIERVKYEIKVMKRLPKHENVVAYHHMFEDKERLYILMELCTSRTLHDLLLKRKRLTEFEARYFFFQLANGISALHKAKIIHRDIKHSNLLLDHQNRIKIADFGLSTILDTEADRKKSFLGTPNFLAPELVTRNGQGHSFGVDVWAAGVLLFFMLYGRPPFNQSRTGAGVNLQQLYHRIVDRQIEFPQEPVVCVAAKSLIDRLCCKKENNRVQADEICTEKWFLVNPDSSMLSCMPETIFERPIRTLQEYKELVNTDPSIESMRKMQLPNALSLDATNVVTAPVKQYVPSTGSIAVVAPLAHDVYGKRPSSTRQPLEPISERENRLAPANLTKANGTLPPGTRAGANGITTSIIRTRGQARALAEAEKENQPVEGQFERLKLNARMADLPSSNGYALRSRKIRNTEPVTNSIAGNADSNGHGINSRSSTVSSREDRAKSKAQQVEVAQMAKTATISRPLTTTTASASAATGKRAHPRLSSLHSSDMRTEQCHVEAEFGRVTKLSEEYIPSILEWKSRLQRFCEQTACYLQRSSSSLEAELGGSNQTLAQADYPAVGMYVLNWIVLTRYGLGFRLSDGTAGTLYNDNTSLLKLEGSDEYIYVRPFENRSSIGYYSESKFPIQLKKKQKLLHTFAQQIKKSFSGRVDRDICPRSTESEIVKCLLHALCTSVGMVFLLTGNVLQFNMHDHSKLFLYSDAHIFYKSSNGNKWHFDLRQGPAMLIRDSTIDIDQFLLCLEYAQKVLATWNLHTSNQEPEPAASKYAAASATATKQPSSWSRRV</sequence>
<dbReference type="SMART" id="SM00220">
    <property type="entry name" value="S_TKc"/>
    <property type="match status" value="1"/>
</dbReference>
<evidence type="ECO:0000256" key="5">
    <source>
        <dbReference type="ARBA" id="ARBA00022840"/>
    </source>
</evidence>
<dbReference type="SUPFAM" id="SSF82615">
    <property type="entry name" value="Polo-box domain"/>
    <property type="match status" value="1"/>
</dbReference>
<feature type="compositionally biased region" description="Low complexity" evidence="8">
    <location>
        <begin position="553"/>
        <end position="563"/>
    </location>
</feature>
<keyword evidence="1 7" id="KW-0723">Serine/threonine-protein kinase</keyword>
<dbReference type="PROSITE" id="PS50011">
    <property type="entry name" value="PROTEIN_KINASE_DOM"/>
    <property type="match status" value="1"/>
</dbReference>
<keyword evidence="4 7" id="KW-0418">Kinase</keyword>
<evidence type="ECO:0000256" key="6">
    <source>
        <dbReference type="PROSITE-ProRule" id="PRU10141"/>
    </source>
</evidence>
<dbReference type="Proteomes" id="UP001151518">
    <property type="component" value="Unassembled WGS sequence"/>
</dbReference>
<evidence type="ECO:0000256" key="8">
    <source>
        <dbReference type="SAM" id="MobiDB-lite"/>
    </source>
</evidence>
<dbReference type="GO" id="GO:0000776">
    <property type="term" value="C:kinetochore"/>
    <property type="evidence" value="ECO:0007669"/>
    <property type="project" value="TreeGrafter"/>
</dbReference>
<dbReference type="Gene3D" id="3.30.1120.30">
    <property type="entry name" value="POLO box domain"/>
    <property type="match status" value="1"/>
</dbReference>
<feature type="compositionally biased region" description="Polar residues" evidence="8">
    <location>
        <begin position="499"/>
        <end position="524"/>
    </location>
</feature>
<evidence type="ECO:0000256" key="4">
    <source>
        <dbReference type="ARBA" id="ARBA00022777"/>
    </source>
</evidence>
<dbReference type="PROSITE" id="PS50078">
    <property type="entry name" value="POLO_BOX"/>
    <property type="match status" value="1"/>
</dbReference>
<feature type="region of interest" description="Disordered" evidence="8">
    <location>
        <begin position="1"/>
        <end position="22"/>
    </location>
</feature>
<dbReference type="Pfam" id="PF00069">
    <property type="entry name" value="Pkinase"/>
    <property type="match status" value="1"/>
</dbReference>
<dbReference type="GO" id="GO:0005737">
    <property type="term" value="C:cytoplasm"/>
    <property type="evidence" value="ECO:0007669"/>
    <property type="project" value="TreeGrafter"/>
</dbReference>
<feature type="region of interest" description="Disordered" evidence="8">
    <location>
        <begin position="490"/>
        <end position="578"/>
    </location>
</feature>
<dbReference type="PANTHER" id="PTHR24345:SF0">
    <property type="entry name" value="CELL CYCLE SERINE_THREONINE-PROTEIN KINASE CDC5_MSD2"/>
    <property type="match status" value="1"/>
</dbReference>
<dbReference type="InterPro" id="IPR011009">
    <property type="entry name" value="Kinase-like_dom_sf"/>
</dbReference>
<feature type="domain" description="POLO box" evidence="10">
    <location>
        <begin position="651"/>
        <end position="731"/>
    </location>
</feature>
<protein>
    <recommendedName>
        <fullName evidence="7">Serine/threonine-protein kinase</fullName>
        <ecNumber evidence="7">2.7.11.21</ecNumber>
    </recommendedName>
</protein>
<evidence type="ECO:0000256" key="2">
    <source>
        <dbReference type="ARBA" id="ARBA00022679"/>
    </source>
</evidence>
<dbReference type="EMBL" id="JANBTW010000121">
    <property type="protein sequence ID" value="KAJ2670555.1"/>
    <property type="molecule type" value="Genomic_DNA"/>
</dbReference>
<comment type="catalytic activity">
    <reaction evidence="7">
        <text>L-threonyl-[protein] + ATP = O-phospho-L-threonyl-[protein] + ADP + H(+)</text>
        <dbReference type="Rhea" id="RHEA:46608"/>
        <dbReference type="Rhea" id="RHEA-COMP:11060"/>
        <dbReference type="Rhea" id="RHEA-COMP:11605"/>
        <dbReference type="ChEBI" id="CHEBI:15378"/>
        <dbReference type="ChEBI" id="CHEBI:30013"/>
        <dbReference type="ChEBI" id="CHEBI:30616"/>
        <dbReference type="ChEBI" id="CHEBI:61977"/>
        <dbReference type="ChEBI" id="CHEBI:456216"/>
        <dbReference type="EC" id="2.7.11.21"/>
    </reaction>
</comment>
<dbReference type="InterPro" id="IPR017441">
    <property type="entry name" value="Protein_kinase_ATP_BS"/>
</dbReference>
<gene>
    <name evidence="11" type="primary">CDC5</name>
    <name evidence="11" type="ORF">GGI25_005800</name>
</gene>
<dbReference type="Gene3D" id="1.10.510.10">
    <property type="entry name" value="Transferase(Phosphotransferase) domain 1"/>
    <property type="match status" value="1"/>
</dbReference>
<dbReference type="InterPro" id="IPR008271">
    <property type="entry name" value="Ser/Thr_kinase_AS"/>
</dbReference>
<dbReference type="PROSITE" id="PS00108">
    <property type="entry name" value="PROTEIN_KINASE_ST"/>
    <property type="match status" value="1"/>
</dbReference>
<keyword evidence="5 6" id="KW-0067">ATP-binding</keyword>
<keyword evidence="2 7" id="KW-0808">Transferase</keyword>
<dbReference type="PANTHER" id="PTHR24345">
    <property type="entry name" value="SERINE/THREONINE-PROTEIN KINASE PLK"/>
    <property type="match status" value="1"/>
</dbReference>
<evidence type="ECO:0000256" key="1">
    <source>
        <dbReference type="ARBA" id="ARBA00022527"/>
    </source>
</evidence>
<evidence type="ECO:0000259" key="9">
    <source>
        <dbReference type="PROSITE" id="PS50011"/>
    </source>
</evidence>
<dbReference type="GO" id="GO:0000922">
    <property type="term" value="C:spindle pole"/>
    <property type="evidence" value="ECO:0007669"/>
    <property type="project" value="TreeGrafter"/>
</dbReference>
<dbReference type="InterPro" id="IPR000959">
    <property type="entry name" value="POLO_box_dom"/>
</dbReference>
<dbReference type="AlphaFoldDB" id="A0A9W8KW42"/>
<dbReference type="EC" id="2.7.11.21" evidence="7"/>
<dbReference type="GO" id="GO:0005634">
    <property type="term" value="C:nucleus"/>
    <property type="evidence" value="ECO:0007669"/>
    <property type="project" value="TreeGrafter"/>
</dbReference>
<dbReference type="InterPro" id="IPR000719">
    <property type="entry name" value="Prot_kinase_dom"/>
</dbReference>
<keyword evidence="3 6" id="KW-0547">Nucleotide-binding</keyword>
<comment type="similarity">
    <text evidence="7">Belongs to the protein kinase superfamily. Ser/Thr protein kinase family. CDC5/Polo subfamily.</text>
</comment>
<dbReference type="GO" id="GO:0007052">
    <property type="term" value="P:mitotic spindle organization"/>
    <property type="evidence" value="ECO:0007669"/>
    <property type="project" value="TreeGrafter"/>
</dbReference>
<dbReference type="OrthoDB" id="408964at2759"/>
<dbReference type="InterPro" id="IPR036947">
    <property type="entry name" value="POLO_box_dom_sf"/>
</dbReference>
<evidence type="ECO:0000313" key="11">
    <source>
        <dbReference type="EMBL" id="KAJ2670555.1"/>
    </source>
</evidence>
<dbReference type="FunFam" id="3.30.200.20:FF:000042">
    <property type="entry name" value="Aurora kinase A"/>
    <property type="match status" value="1"/>
</dbReference>
<dbReference type="Pfam" id="PF00659">
    <property type="entry name" value="POLO_box"/>
    <property type="match status" value="1"/>
</dbReference>
<reference evidence="11" key="1">
    <citation type="submission" date="2022-07" db="EMBL/GenBank/DDBJ databases">
        <title>Phylogenomic reconstructions and comparative analyses of Kickxellomycotina fungi.</title>
        <authorList>
            <person name="Reynolds N.K."/>
            <person name="Stajich J.E."/>
            <person name="Barry K."/>
            <person name="Grigoriev I.V."/>
            <person name="Crous P."/>
            <person name="Smith M.E."/>
        </authorList>
    </citation>
    <scope>NUCLEOTIDE SEQUENCE</scope>
    <source>
        <strain evidence="11">NRRL 3115</strain>
    </source>
</reference>
<comment type="caution">
    <text evidence="11">The sequence shown here is derived from an EMBL/GenBank/DDBJ whole genome shotgun (WGS) entry which is preliminary data.</text>
</comment>
<dbReference type="GO" id="GO:0004674">
    <property type="term" value="F:protein serine/threonine kinase activity"/>
    <property type="evidence" value="ECO:0007669"/>
    <property type="project" value="UniProtKB-KW"/>
</dbReference>
<evidence type="ECO:0000313" key="12">
    <source>
        <dbReference type="Proteomes" id="UP001151518"/>
    </source>
</evidence>